<dbReference type="AlphaFoldDB" id="A0A1T4MJ09"/>
<accession>A0A1T4MJ09</accession>
<reference evidence="3 4" key="1">
    <citation type="submission" date="2017-02" db="EMBL/GenBank/DDBJ databases">
        <authorList>
            <person name="Peterson S.W."/>
        </authorList>
    </citation>
    <scope>NUCLEOTIDE SEQUENCE [LARGE SCALE GENOMIC DNA]</scope>
    <source>
        <strain evidence="3 4">ATCC 700135</strain>
    </source>
</reference>
<dbReference type="RefSeq" id="WP_126464398.1">
    <property type="nucleotide sequence ID" value="NZ_FUWL01000013.1"/>
</dbReference>
<evidence type="ECO:0000256" key="2">
    <source>
        <dbReference type="SAM" id="SignalP"/>
    </source>
</evidence>
<protein>
    <recommendedName>
        <fullName evidence="5">Lipoprotein</fullName>
    </recommendedName>
</protein>
<organism evidence="3 4">
    <name type="scientific">Porphyromonas cangingivalis</name>
    <dbReference type="NCBI Taxonomy" id="36874"/>
    <lineage>
        <taxon>Bacteria</taxon>
        <taxon>Pseudomonadati</taxon>
        <taxon>Bacteroidota</taxon>
        <taxon>Bacteroidia</taxon>
        <taxon>Bacteroidales</taxon>
        <taxon>Porphyromonadaceae</taxon>
        <taxon>Porphyromonas</taxon>
    </lineage>
</organism>
<dbReference type="EMBL" id="FUWL01000013">
    <property type="protein sequence ID" value="SJZ66825.1"/>
    <property type="molecule type" value="Genomic_DNA"/>
</dbReference>
<feature type="region of interest" description="Disordered" evidence="1">
    <location>
        <begin position="21"/>
        <end position="44"/>
    </location>
</feature>
<evidence type="ECO:0000313" key="3">
    <source>
        <dbReference type="EMBL" id="SJZ66825.1"/>
    </source>
</evidence>
<name>A0A1T4MJ09_PORCN</name>
<evidence type="ECO:0008006" key="5">
    <source>
        <dbReference type="Google" id="ProtNLM"/>
    </source>
</evidence>
<keyword evidence="2" id="KW-0732">Signal</keyword>
<sequence>MKVIFTTLSTLVLALSVISCSGGKKSTSNENQTSDTPLSQTHPSEAWQDFPFTLSFGKASEDGKHIVTEGMTLGDKLDRIYAFENKSLNILSHFDRRVIVVRTPVDTLSGDAYKVLYADDEDLDVLSTQGGLATESAFFDHYHAEELKDLGFEDPTYPTDHLTKRAEELRPIIEGRYDYKIESIDPLCATEDGSVVFYQATREGSDDGNVLSLLIMDTEDGVISYTEGVTRDLYAGRDDTDEVLRSCFPYPSVHTYLKGKDGSQLLILTDSNGGLGIYQLYKVDGETLIPYTAEPWHRSR</sequence>
<evidence type="ECO:0000313" key="4">
    <source>
        <dbReference type="Proteomes" id="UP000189956"/>
    </source>
</evidence>
<dbReference type="Proteomes" id="UP000189956">
    <property type="component" value="Unassembled WGS sequence"/>
</dbReference>
<feature type="chain" id="PRO_5013295536" description="Lipoprotein" evidence="2">
    <location>
        <begin position="22"/>
        <end position="300"/>
    </location>
</feature>
<proteinExistence type="predicted"/>
<dbReference type="PROSITE" id="PS51257">
    <property type="entry name" value="PROKAR_LIPOPROTEIN"/>
    <property type="match status" value="1"/>
</dbReference>
<gene>
    <name evidence="3" type="ORF">SAMN02745205_01544</name>
</gene>
<feature type="signal peptide" evidence="2">
    <location>
        <begin position="1"/>
        <end position="21"/>
    </location>
</feature>
<feature type="compositionally biased region" description="Polar residues" evidence="1">
    <location>
        <begin position="24"/>
        <end position="43"/>
    </location>
</feature>
<evidence type="ECO:0000256" key="1">
    <source>
        <dbReference type="SAM" id="MobiDB-lite"/>
    </source>
</evidence>